<keyword evidence="2 4" id="KW-0238">DNA-binding</keyword>
<keyword evidence="1" id="KW-0805">Transcription regulation</keyword>
<dbReference type="PROSITE" id="PS50977">
    <property type="entry name" value="HTH_TETR_2"/>
    <property type="match status" value="1"/>
</dbReference>
<dbReference type="SUPFAM" id="SSF46689">
    <property type="entry name" value="Homeodomain-like"/>
    <property type="match status" value="1"/>
</dbReference>
<dbReference type="InterPro" id="IPR009057">
    <property type="entry name" value="Homeodomain-like_sf"/>
</dbReference>
<gene>
    <name evidence="6" type="ORF">GCM10009682_43570</name>
</gene>
<name>A0ABP4YHW0_9ACTN</name>
<comment type="caution">
    <text evidence="6">The sequence shown here is derived from an EMBL/GenBank/DDBJ whole genome shotgun (WGS) entry which is preliminary data.</text>
</comment>
<dbReference type="InterPro" id="IPR025996">
    <property type="entry name" value="MT1864/Rv1816-like_C"/>
</dbReference>
<keyword evidence="3" id="KW-0804">Transcription</keyword>
<accession>A0ABP4YHW0</accession>
<evidence type="ECO:0000313" key="6">
    <source>
        <dbReference type="EMBL" id="GAA1818081.1"/>
    </source>
</evidence>
<evidence type="ECO:0000259" key="5">
    <source>
        <dbReference type="PROSITE" id="PS50977"/>
    </source>
</evidence>
<sequence>MTPTRADRGAYHHGDLANALTRAATELARTGGPEAVVLREAARQVGVSATAAYRHFAGHGELIHAVKMHALNRLVAAMEVELAASPPLADRVEDAYRRLSALGVGYVTFALSEAGLFRTAFCRTDRPDIHPDHGMQAGDTRPYQLLTEVLDDLVEAGALDPARREFAEMMAWSTVHGLALLMLEGPLRDLPPEARQAILARTVTYIRDALTTR</sequence>
<feature type="domain" description="HTH tetR-type" evidence="5">
    <location>
        <begin position="14"/>
        <end position="74"/>
    </location>
</feature>
<dbReference type="InterPro" id="IPR036271">
    <property type="entry name" value="Tet_transcr_reg_TetR-rel_C_sf"/>
</dbReference>
<evidence type="ECO:0000256" key="1">
    <source>
        <dbReference type="ARBA" id="ARBA00023015"/>
    </source>
</evidence>
<evidence type="ECO:0000313" key="7">
    <source>
        <dbReference type="Proteomes" id="UP001500218"/>
    </source>
</evidence>
<dbReference type="Pfam" id="PF00440">
    <property type="entry name" value="TetR_N"/>
    <property type="match status" value="1"/>
</dbReference>
<keyword evidence="7" id="KW-1185">Reference proteome</keyword>
<dbReference type="Gene3D" id="1.10.357.10">
    <property type="entry name" value="Tetracycline Repressor, domain 2"/>
    <property type="match status" value="1"/>
</dbReference>
<protein>
    <submittedName>
        <fullName evidence="6">TetR/AcrR family transcriptional regulator</fullName>
    </submittedName>
</protein>
<dbReference type="EMBL" id="BAAALT010000151">
    <property type="protein sequence ID" value="GAA1818081.1"/>
    <property type="molecule type" value="Genomic_DNA"/>
</dbReference>
<dbReference type="SUPFAM" id="SSF48498">
    <property type="entry name" value="Tetracyclin repressor-like, C-terminal domain"/>
    <property type="match status" value="1"/>
</dbReference>
<organism evidence="6 7">
    <name type="scientific">Luedemannella flava</name>
    <dbReference type="NCBI Taxonomy" id="349316"/>
    <lineage>
        <taxon>Bacteria</taxon>
        <taxon>Bacillati</taxon>
        <taxon>Actinomycetota</taxon>
        <taxon>Actinomycetes</taxon>
        <taxon>Micromonosporales</taxon>
        <taxon>Micromonosporaceae</taxon>
        <taxon>Luedemannella</taxon>
    </lineage>
</organism>
<dbReference type="InterPro" id="IPR001647">
    <property type="entry name" value="HTH_TetR"/>
</dbReference>
<dbReference type="Proteomes" id="UP001500218">
    <property type="component" value="Unassembled WGS sequence"/>
</dbReference>
<evidence type="ECO:0000256" key="4">
    <source>
        <dbReference type="PROSITE-ProRule" id="PRU00335"/>
    </source>
</evidence>
<evidence type="ECO:0000256" key="2">
    <source>
        <dbReference type="ARBA" id="ARBA00023125"/>
    </source>
</evidence>
<dbReference type="Pfam" id="PF13305">
    <property type="entry name" value="TetR_C_33"/>
    <property type="match status" value="1"/>
</dbReference>
<proteinExistence type="predicted"/>
<dbReference type="RefSeq" id="WP_344135347.1">
    <property type="nucleotide sequence ID" value="NZ_BAAALT010000151.1"/>
</dbReference>
<reference evidence="7" key="1">
    <citation type="journal article" date="2019" name="Int. J. Syst. Evol. Microbiol.">
        <title>The Global Catalogue of Microorganisms (GCM) 10K type strain sequencing project: providing services to taxonomists for standard genome sequencing and annotation.</title>
        <authorList>
            <consortium name="The Broad Institute Genomics Platform"/>
            <consortium name="The Broad Institute Genome Sequencing Center for Infectious Disease"/>
            <person name="Wu L."/>
            <person name="Ma J."/>
        </authorList>
    </citation>
    <scope>NUCLEOTIDE SEQUENCE [LARGE SCALE GENOMIC DNA]</scope>
    <source>
        <strain evidence="7">JCM 13250</strain>
    </source>
</reference>
<evidence type="ECO:0000256" key="3">
    <source>
        <dbReference type="ARBA" id="ARBA00023163"/>
    </source>
</evidence>
<feature type="DNA-binding region" description="H-T-H motif" evidence="4">
    <location>
        <begin position="37"/>
        <end position="56"/>
    </location>
</feature>